<dbReference type="STRING" id="3469.A0A4Y7L1R0"/>
<keyword evidence="4" id="KW-1185">Reference proteome</keyword>
<feature type="region of interest" description="Disordered" evidence="1">
    <location>
        <begin position="246"/>
        <end position="268"/>
    </location>
</feature>
<dbReference type="PANTHER" id="PTHR35499">
    <property type="entry name" value="OS05G0128300 PROTEIN"/>
    <property type="match status" value="1"/>
</dbReference>
<dbReference type="InterPro" id="IPR032795">
    <property type="entry name" value="DUF3741-assoc"/>
</dbReference>
<dbReference type="Gramene" id="RZC79484">
    <property type="protein sequence ID" value="RZC79484"/>
    <property type="gene ID" value="C5167_003688"/>
</dbReference>
<accession>A0A4Y7L1R0</accession>
<sequence length="420" mass="48261">MLFLSVSLIQISVAYLFIIPCLPWYSQQLKPQKTRFHSLLHFSLQMKISFSLSSSPSTSSTSNSSDTNLSNSQNVTTKCFSSIIRRFLGVGGFRTHPFDCIKEPNQVQHDDDEFTLLDQKKTPSTPGLVARLMGLETMTELELAMTEKKKNPESIARSRSANSVNFSAKIDQNHHRKHRRVKSSLSFLEMPECFELENDEFLLLTFENDEEEHKERVKCDVNKNERFQRRNKIRNDLGLVHPLKEIISDNNGSNSTKARNRKSGLQKNVDEVVPELENWSPNSVLNLDEFQLDNDSSSVSEEELKERNSNSRRKLSTDTASSDYTSRHFPVTDVLESRTNSSVELTKAEFYASGNCKEMWQQVCKLTEDDMKTTSWLLKKQVQRMEEWVEIAAEFGQEIFDRLLQEIVAEIGEFTDFAVS</sequence>
<organism evidence="3 4">
    <name type="scientific">Papaver somniferum</name>
    <name type="common">Opium poppy</name>
    <dbReference type="NCBI Taxonomy" id="3469"/>
    <lineage>
        <taxon>Eukaryota</taxon>
        <taxon>Viridiplantae</taxon>
        <taxon>Streptophyta</taxon>
        <taxon>Embryophyta</taxon>
        <taxon>Tracheophyta</taxon>
        <taxon>Spermatophyta</taxon>
        <taxon>Magnoliopsida</taxon>
        <taxon>Ranunculales</taxon>
        <taxon>Papaveraceae</taxon>
        <taxon>Papaveroideae</taxon>
        <taxon>Papaver</taxon>
    </lineage>
</organism>
<dbReference type="PANTHER" id="PTHR35499:SF1">
    <property type="entry name" value="DUF3741 DOMAIN-CONTAINING PROTEIN"/>
    <property type="match status" value="1"/>
</dbReference>
<name>A0A4Y7L1R0_PAPSO</name>
<feature type="compositionally biased region" description="Polar residues" evidence="1">
    <location>
        <begin position="248"/>
        <end position="257"/>
    </location>
</feature>
<dbReference type="EMBL" id="CM010723">
    <property type="protein sequence ID" value="RZC79484.1"/>
    <property type="molecule type" value="Genomic_DNA"/>
</dbReference>
<evidence type="ECO:0000256" key="1">
    <source>
        <dbReference type="SAM" id="MobiDB-lite"/>
    </source>
</evidence>
<protein>
    <recommendedName>
        <fullName evidence="2">DUF3741 domain-containing protein</fullName>
    </recommendedName>
</protein>
<evidence type="ECO:0000259" key="2">
    <source>
        <dbReference type="Pfam" id="PF14383"/>
    </source>
</evidence>
<feature type="domain" description="DUF3741" evidence="2">
    <location>
        <begin position="125"/>
        <end position="138"/>
    </location>
</feature>
<reference evidence="3 4" key="1">
    <citation type="journal article" date="2018" name="Science">
        <title>The opium poppy genome and morphinan production.</title>
        <authorList>
            <person name="Guo L."/>
            <person name="Winzer T."/>
            <person name="Yang X."/>
            <person name="Li Y."/>
            <person name="Ning Z."/>
            <person name="He Z."/>
            <person name="Teodor R."/>
            <person name="Lu Y."/>
            <person name="Bowser T.A."/>
            <person name="Graham I.A."/>
            <person name="Ye K."/>
        </authorList>
    </citation>
    <scope>NUCLEOTIDE SEQUENCE [LARGE SCALE GENOMIC DNA]</scope>
    <source>
        <strain evidence="4">cv. HN1</strain>
        <tissue evidence="3">Leaves</tissue>
    </source>
</reference>
<dbReference type="OMA" id="REMPTFL"/>
<evidence type="ECO:0000313" key="3">
    <source>
        <dbReference type="EMBL" id="RZC79484.1"/>
    </source>
</evidence>
<gene>
    <name evidence="3" type="ORF">C5167_003688</name>
</gene>
<dbReference type="Proteomes" id="UP000316621">
    <property type="component" value="Chromosome 9"/>
</dbReference>
<dbReference type="Pfam" id="PF14383">
    <property type="entry name" value="VARLMGL"/>
    <property type="match status" value="1"/>
</dbReference>
<evidence type="ECO:0000313" key="4">
    <source>
        <dbReference type="Proteomes" id="UP000316621"/>
    </source>
</evidence>
<proteinExistence type="predicted"/>
<dbReference type="AlphaFoldDB" id="A0A4Y7L1R0"/>
<feature type="region of interest" description="Disordered" evidence="1">
    <location>
        <begin position="295"/>
        <end position="323"/>
    </location>
</feature>